<dbReference type="InterPro" id="IPR036865">
    <property type="entry name" value="CRAL-TRIO_dom_sf"/>
</dbReference>
<dbReference type="InterPro" id="IPR001251">
    <property type="entry name" value="CRAL-TRIO_dom"/>
</dbReference>
<evidence type="ECO:0000259" key="1">
    <source>
        <dbReference type="PROSITE" id="PS50191"/>
    </source>
</evidence>
<organism evidence="2 3">
    <name type="scientific">Agrilus planipennis</name>
    <name type="common">Emerald ash borer</name>
    <name type="synonym">Agrilus marcopoli</name>
    <dbReference type="NCBI Taxonomy" id="224129"/>
    <lineage>
        <taxon>Eukaryota</taxon>
        <taxon>Metazoa</taxon>
        <taxon>Ecdysozoa</taxon>
        <taxon>Arthropoda</taxon>
        <taxon>Hexapoda</taxon>
        <taxon>Insecta</taxon>
        <taxon>Pterygota</taxon>
        <taxon>Neoptera</taxon>
        <taxon>Endopterygota</taxon>
        <taxon>Coleoptera</taxon>
        <taxon>Polyphaga</taxon>
        <taxon>Elateriformia</taxon>
        <taxon>Buprestoidea</taxon>
        <taxon>Buprestidae</taxon>
        <taxon>Agrilinae</taxon>
        <taxon>Agrilus</taxon>
    </lineage>
</organism>
<dbReference type="PANTHER" id="PTHR10174">
    <property type="entry name" value="ALPHA-TOCOPHEROL TRANSFER PROTEIN-RELATED"/>
    <property type="match status" value="1"/>
</dbReference>
<dbReference type="InterPro" id="IPR036273">
    <property type="entry name" value="CRAL/TRIO_N_dom_sf"/>
</dbReference>
<dbReference type="SMART" id="SM00516">
    <property type="entry name" value="SEC14"/>
    <property type="match status" value="1"/>
</dbReference>
<dbReference type="Gene3D" id="1.10.8.20">
    <property type="entry name" value="N-terminal domain of phosphatidylinositol transfer protein sec14p"/>
    <property type="match status" value="1"/>
</dbReference>
<dbReference type="SMART" id="SM01100">
    <property type="entry name" value="CRAL_TRIO_N"/>
    <property type="match status" value="1"/>
</dbReference>
<gene>
    <name evidence="3" type="primary">LOC108733925</name>
</gene>
<evidence type="ECO:0000313" key="2">
    <source>
        <dbReference type="Proteomes" id="UP000192223"/>
    </source>
</evidence>
<dbReference type="OrthoDB" id="6722538at2759"/>
<dbReference type="SUPFAM" id="SSF52087">
    <property type="entry name" value="CRAL/TRIO domain"/>
    <property type="match status" value="1"/>
</dbReference>
<evidence type="ECO:0000313" key="3">
    <source>
        <dbReference type="RefSeq" id="XP_018320787.1"/>
    </source>
</evidence>
<sequence length="308" mass="35087">MDILLGPNVKQMEAIKNELGEDEDRFENNRKLLQKWISCQPHLPQNYDPGMLRVFLRGCKHNLERAKKKIEAYFVARLTIPEFYACRNPTVEELENAFQCVHILPLSKLTNEGHRVTILKLASTDPSDFDIKTILRLLFMIADIRTAEEQPIAGDVFIYDTSGLTAEHCVRFISPLVKKAVMLAHNIYPQRLHKVHIVNASPLGERLLQFTKSLLKEKLRNRFIVHKTPDTLLEYVPKDVLPVEYCGTEGSLNELISTWTKCILAHAEWFQTQENVKASTTIPSSVIHACGLEDGLGIQGSFRQLAID</sequence>
<dbReference type="CDD" id="cd00170">
    <property type="entry name" value="SEC14"/>
    <property type="match status" value="1"/>
</dbReference>
<dbReference type="RefSeq" id="XP_018320787.1">
    <property type="nucleotide sequence ID" value="XM_018465285.1"/>
</dbReference>
<dbReference type="Proteomes" id="UP000192223">
    <property type="component" value="Unplaced"/>
</dbReference>
<dbReference type="AlphaFoldDB" id="A0A1W4WK00"/>
<dbReference type="InParanoid" id="A0A1W4WK00"/>
<dbReference type="GeneID" id="108733925"/>
<dbReference type="STRING" id="224129.A0A1W4WK00"/>
<dbReference type="Gene3D" id="3.40.525.10">
    <property type="entry name" value="CRAL-TRIO lipid binding domain"/>
    <property type="match status" value="1"/>
</dbReference>
<dbReference type="InterPro" id="IPR011074">
    <property type="entry name" value="CRAL/TRIO_N_dom"/>
</dbReference>
<dbReference type="Pfam" id="PF00650">
    <property type="entry name" value="CRAL_TRIO"/>
    <property type="match status" value="1"/>
</dbReference>
<accession>A0A1W4WK00</accession>
<feature type="domain" description="CRAL-TRIO" evidence="1">
    <location>
        <begin position="91"/>
        <end position="253"/>
    </location>
</feature>
<dbReference type="SUPFAM" id="SSF46938">
    <property type="entry name" value="CRAL/TRIO N-terminal domain"/>
    <property type="match status" value="1"/>
</dbReference>
<keyword evidence="2" id="KW-1185">Reference proteome</keyword>
<dbReference type="PROSITE" id="PS50191">
    <property type="entry name" value="CRAL_TRIO"/>
    <property type="match status" value="1"/>
</dbReference>
<name>A0A1W4WK00_AGRPL</name>
<dbReference type="PANTHER" id="PTHR10174:SF230">
    <property type="entry name" value="ALPHA-TOCOPHEROL TRANSFER PROTEIN-LIKE"/>
    <property type="match status" value="1"/>
</dbReference>
<dbReference type="GO" id="GO:0016020">
    <property type="term" value="C:membrane"/>
    <property type="evidence" value="ECO:0007669"/>
    <property type="project" value="TreeGrafter"/>
</dbReference>
<protein>
    <submittedName>
        <fullName evidence="3">Alpha-tocopherol transfer protein-like</fullName>
    </submittedName>
</protein>
<dbReference type="PRINTS" id="PR00180">
    <property type="entry name" value="CRETINALDHBP"/>
</dbReference>
<reference evidence="3" key="1">
    <citation type="submission" date="2025-08" db="UniProtKB">
        <authorList>
            <consortium name="RefSeq"/>
        </authorList>
    </citation>
    <scope>IDENTIFICATION</scope>
    <source>
        <tissue evidence="3">Entire body</tissue>
    </source>
</reference>
<proteinExistence type="predicted"/>
<dbReference type="KEGG" id="apln:108733925"/>
<dbReference type="GO" id="GO:1902936">
    <property type="term" value="F:phosphatidylinositol bisphosphate binding"/>
    <property type="evidence" value="ECO:0007669"/>
    <property type="project" value="TreeGrafter"/>
</dbReference>